<name>A0ABS4ULE9_9ACTN</name>
<reference evidence="1 2" key="1">
    <citation type="submission" date="2021-03" db="EMBL/GenBank/DDBJ databases">
        <title>Sequencing the genomes of 1000 actinobacteria strains.</title>
        <authorList>
            <person name="Klenk H.-P."/>
        </authorList>
    </citation>
    <scope>NUCLEOTIDE SEQUENCE [LARGE SCALE GENOMIC DNA]</scope>
    <source>
        <strain evidence="1 2">DSM 18824</strain>
    </source>
</reference>
<accession>A0ABS4ULE9</accession>
<keyword evidence="2" id="KW-1185">Reference proteome</keyword>
<organism evidence="1 2">
    <name type="scientific">Kribbella aluminosa</name>
    <dbReference type="NCBI Taxonomy" id="416017"/>
    <lineage>
        <taxon>Bacteria</taxon>
        <taxon>Bacillati</taxon>
        <taxon>Actinomycetota</taxon>
        <taxon>Actinomycetes</taxon>
        <taxon>Propionibacteriales</taxon>
        <taxon>Kribbellaceae</taxon>
        <taxon>Kribbella</taxon>
    </lineage>
</organism>
<proteinExistence type="predicted"/>
<evidence type="ECO:0000313" key="1">
    <source>
        <dbReference type="EMBL" id="MBP2352460.1"/>
    </source>
</evidence>
<protein>
    <recommendedName>
        <fullName evidence="3">BON domain-containing protein</fullName>
    </recommendedName>
</protein>
<gene>
    <name evidence="1" type="ORF">JOF29_003543</name>
</gene>
<evidence type="ECO:0000313" key="2">
    <source>
        <dbReference type="Proteomes" id="UP000755585"/>
    </source>
</evidence>
<comment type="caution">
    <text evidence="1">The sequence shown here is derived from an EMBL/GenBank/DDBJ whole genome shotgun (WGS) entry which is preliminary data.</text>
</comment>
<evidence type="ECO:0008006" key="3">
    <source>
        <dbReference type="Google" id="ProtNLM"/>
    </source>
</evidence>
<sequence length="75" mass="8517">MDHESAWYEIRLQGRLDPRWTEWFDGMTISTHADGTTVIHGHVADQAALHGLLQRLRDLGLPLLSVDRQSQNPGE</sequence>
<dbReference type="EMBL" id="JAGINT010000001">
    <property type="protein sequence ID" value="MBP2352460.1"/>
    <property type="molecule type" value="Genomic_DNA"/>
</dbReference>
<dbReference type="RefSeq" id="WP_209695207.1">
    <property type="nucleotide sequence ID" value="NZ_BAAAVU010000009.1"/>
</dbReference>
<dbReference type="Proteomes" id="UP000755585">
    <property type="component" value="Unassembled WGS sequence"/>
</dbReference>